<sequence length="92" mass="10208">MISFAVLQSMGEYSSSPRYLVRTIFFYRVASEDALLRIEFQRAGEMGQILEMSSAANYAAEENVLKAGYHCHTGHFGNGRSRVPGVDEATRG</sequence>
<keyword evidence="2" id="KW-1185">Reference proteome</keyword>
<dbReference type="Proteomes" id="UP000297910">
    <property type="component" value="Unassembled WGS sequence"/>
</dbReference>
<dbReference type="AlphaFoldDB" id="A0A4Z1F6J6"/>
<name>A0A4Z1F6J6_9HELO</name>
<gene>
    <name evidence="1" type="ORF">BPAE_0346g00010</name>
</gene>
<proteinExistence type="predicted"/>
<reference evidence="1 2" key="1">
    <citation type="submission" date="2017-12" db="EMBL/GenBank/DDBJ databases">
        <title>Comparative genomics of Botrytis spp.</title>
        <authorList>
            <person name="Valero-Jimenez C.A."/>
            <person name="Tapia P."/>
            <person name="Veloso J."/>
            <person name="Silva-Moreno E."/>
            <person name="Staats M."/>
            <person name="Valdes J.H."/>
            <person name="Van Kan J.A.L."/>
        </authorList>
    </citation>
    <scope>NUCLEOTIDE SEQUENCE [LARGE SCALE GENOMIC DNA]</scope>
    <source>
        <strain evidence="1 2">Bp0003</strain>
    </source>
</reference>
<evidence type="ECO:0000313" key="1">
    <source>
        <dbReference type="EMBL" id="TGO19330.1"/>
    </source>
</evidence>
<dbReference type="EMBL" id="PQXI01000344">
    <property type="protein sequence ID" value="TGO19330.1"/>
    <property type="molecule type" value="Genomic_DNA"/>
</dbReference>
<comment type="caution">
    <text evidence="1">The sequence shown here is derived from an EMBL/GenBank/DDBJ whole genome shotgun (WGS) entry which is preliminary data.</text>
</comment>
<accession>A0A4Z1F6J6</accession>
<evidence type="ECO:0000313" key="2">
    <source>
        <dbReference type="Proteomes" id="UP000297910"/>
    </source>
</evidence>
<protein>
    <submittedName>
        <fullName evidence="1">Uncharacterized protein</fullName>
    </submittedName>
</protein>
<organism evidence="1 2">
    <name type="scientific">Botrytis paeoniae</name>
    <dbReference type="NCBI Taxonomy" id="278948"/>
    <lineage>
        <taxon>Eukaryota</taxon>
        <taxon>Fungi</taxon>
        <taxon>Dikarya</taxon>
        <taxon>Ascomycota</taxon>
        <taxon>Pezizomycotina</taxon>
        <taxon>Leotiomycetes</taxon>
        <taxon>Helotiales</taxon>
        <taxon>Sclerotiniaceae</taxon>
        <taxon>Botrytis</taxon>
    </lineage>
</organism>